<dbReference type="Proteomes" id="UP000257139">
    <property type="component" value="Chromosome CBM2594_b"/>
</dbReference>
<proteinExistence type="predicted"/>
<protein>
    <submittedName>
        <fullName evidence="1">Uncharacterized protein</fullName>
    </submittedName>
</protein>
<dbReference type="EMBL" id="LT978514">
    <property type="protein sequence ID" value="SPC21567.1"/>
    <property type="molecule type" value="Genomic_DNA"/>
</dbReference>
<accession>A0A375GJW9</accession>
<evidence type="ECO:0000313" key="2">
    <source>
        <dbReference type="Proteomes" id="UP000257139"/>
    </source>
</evidence>
<name>A0A375GJW9_9BURK</name>
<evidence type="ECO:0000313" key="1">
    <source>
        <dbReference type="EMBL" id="SPC21567.1"/>
    </source>
</evidence>
<sequence>MLRNRHAKHDGAVTPRCAGAMRAMRHAPAGALLQRLARFTQHPARCGGPCHGSDGGYGAC</sequence>
<gene>
    <name evidence="1" type="ORF">CBM2594_B10671</name>
</gene>
<organism evidence="1 2">
    <name type="scientific">Cupriavidus taiwanensis</name>
    <dbReference type="NCBI Taxonomy" id="164546"/>
    <lineage>
        <taxon>Bacteria</taxon>
        <taxon>Pseudomonadati</taxon>
        <taxon>Pseudomonadota</taxon>
        <taxon>Betaproteobacteria</taxon>
        <taxon>Burkholderiales</taxon>
        <taxon>Burkholderiaceae</taxon>
        <taxon>Cupriavidus</taxon>
    </lineage>
</organism>
<dbReference type="AlphaFoldDB" id="A0A375GJW9"/>
<reference evidence="1 2" key="1">
    <citation type="submission" date="2018-01" db="EMBL/GenBank/DDBJ databases">
        <authorList>
            <person name="Clerissi C."/>
        </authorList>
    </citation>
    <scope>NUCLEOTIDE SEQUENCE [LARGE SCALE GENOMIC DNA]</scope>
    <source>
        <strain evidence="1">Cupriavidus taiwanensis STM 6021</strain>
    </source>
</reference>